<dbReference type="InterPro" id="IPR014001">
    <property type="entry name" value="Helicase_ATP-bd"/>
</dbReference>
<dbReference type="Gene3D" id="1.10.1520.10">
    <property type="entry name" value="Ribonuclease III domain"/>
    <property type="match status" value="2"/>
</dbReference>
<dbReference type="GO" id="GO:0051607">
    <property type="term" value="P:defense response to virus"/>
    <property type="evidence" value="ECO:0007669"/>
    <property type="project" value="UniProtKB-KW"/>
</dbReference>
<dbReference type="GO" id="GO:0004386">
    <property type="term" value="F:helicase activity"/>
    <property type="evidence" value="ECO:0007669"/>
    <property type="project" value="UniProtKB-KW"/>
</dbReference>
<feature type="domain" description="Helicase ATP-binding" evidence="17">
    <location>
        <begin position="40"/>
        <end position="225"/>
    </location>
</feature>
<name>A0A6A5ZCK1_9PLEO</name>
<evidence type="ECO:0000259" key="19">
    <source>
        <dbReference type="PROSITE" id="PS51327"/>
    </source>
</evidence>
<dbReference type="InterPro" id="IPR038248">
    <property type="entry name" value="Dicer_dimer_sf"/>
</dbReference>
<keyword evidence="3" id="KW-0930">Antiviral protein</keyword>
<dbReference type="PANTHER" id="PTHR14950:SF37">
    <property type="entry name" value="ENDORIBONUCLEASE DICER"/>
    <property type="match status" value="1"/>
</dbReference>
<feature type="domain" description="Helicase C-terminal" evidence="18">
    <location>
        <begin position="394"/>
        <end position="569"/>
    </location>
</feature>
<keyword evidence="9" id="KW-0067">ATP-binding</keyword>
<dbReference type="PROSITE" id="PS51327">
    <property type="entry name" value="DICER_DSRBF"/>
    <property type="match status" value="1"/>
</dbReference>
<dbReference type="Gene3D" id="3.40.50.300">
    <property type="entry name" value="P-loop containing nucleotide triphosphate hydrolases"/>
    <property type="match status" value="2"/>
</dbReference>
<dbReference type="InterPro" id="IPR005034">
    <property type="entry name" value="Dicer_dimerisation"/>
</dbReference>
<dbReference type="SMART" id="SM00487">
    <property type="entry name" value="DEXDc"/>
    <property type="match status" value="1"/>
</dbReference>
<keyword evidence="11 15" id="KW-0694">RNA-binding</keyword>
<evidence type="ECO:0000256" key="9">
    <source>
        <dbReference type="ARBA" id="ARBA00022840"/>
    </source>
</evidence>
<dbReference type="GO" id="GO:0050688">
    <property type="term" value="P:regulation of defense response to virus"/>
    <property type="evidence" value="ECO:0007669"/>
    <property type="project" value="UniProtKB-KW"/>
</dbReference>
<dbReference type="Pfam" id="PF03368">
    <property type="entry name" value="Dicer_dimer"/>
    <property type="match status" value="1"/>
</dbReference>
<feature type="domain" description="Dicer dsRNA-binding fold" evidence="19">
    <location>
        <begin position="602"/>
        <end position="696"/>
    </location>
</feature>
<dbReference type="InterPro" id="IPR011545">
    <property type="entry name" value="DEAD/DEAH_box_helicase_dom"/>
</dbReference>
<gene>
    <name evidence="20" type="ORF">BDV96DRAFT_490939</name>
</gene>
<dbReference type="Pfam" id="PF00636">
    <property type="entry name" value="Ribonuclease_3"/>
    <property type="match status" value="2"/>
</dbReference>
<keyword evidence="6" id="KW-0547">Nucleotide-binding</keyword>
<evidence type="ECO:0000256" key="3">
    <source>
        <dbReference type="ARBA" id="ARBA00022721"/>
    </source>
</evidence>
<dbReference type="Gene3D" id="3.30.160.380">
    <property type="entry name" value="Dicer dimerisation domain"/>
    <property type="match status" value="1"/>
</dbReference>
<comment type="cofactor">
    <cofactor evidence="2">
        <name>Mg(2+)</name>
        <dbReference type="ChEBI" id="CHEBI:18420"/>
    </cofactor>
</comment>
<accession>A0A6A5ZCK1</accession>
<comment type="similarity">
    <text evidence="15">Belongs to the helicase family. Dicer subfamily.</text>
</comment>
<dbReference type="GO" id="GO:0003723">
    <property type="term" value="F:RNA binding"/>
    <property type="evidence" value="ECO:0007669"/>
    <property type="project" value="UniProtKB-UniRule"/>
</dbReference>
<evidence type="ECO:0000256" key="13">
    <source>
        <dbReference type="ARBA" id="ARBA00023211"/>
    </source>
</evidence>
<protein>
    <submittedName>
        <fullName evidence="20">Dicer-like protein-like protein 2</fullName>
    </submittedName>
</protein>
<dbReference type="SUPFAM" id="SSF69065">
    <property type="entry name" value="RNase III domain-like"/>
    <property type="match status" value="2"/>
</dbReference>
<evidence type="ECO:0000256" key="4">
    <source>
        <dbReference type="ARBA" id="ARBA00022723"/>
    </source>
</evidence>
<dbReference type="GO" id="GO:0005524">
    <property type="term" value="F:ATP binding"/>
    <property type="evidence" value="ECO:0007669"/>
    <property type="project" value="UniProtKB-KW"/>
</dbReference>
<sequence>MIDDVLSKSKLTDEPADGGASVIAGFDNEAFRLRSYQAEMVEESLRSNIIVAMDTGSGKTHIALARTAAELERCHPEQCVWFLAPTVTLIEQQEEVFKKNLPAYGIKALTGKDDVDHWTEQSVWDAVLKNVRIVLSTHQVLLDTLSHGFVKMQQLALIIFDEAHHCTKNHPANLIMKDFYRPLVQTSDNQELGLASIPWIMGLSASPVMKARVRGSDLETIEYNLHAITKTPKLHRSELIRFVHKPELVKITHPVDASGQNSPPLLAVLSNMLRSYDLASDPYVVDLRRRERRGENVSQQLNEVVLKESTYCLQQLRSIVAKGTQTLQELGVSATDWYLRQCIVKSEVARRSDQVMVDWSIKEKEHLQRLFTTHKVFKVAAESADPAWTSISEKVQIFIDVLLSEALDYTDSTSQKVRPEFTCLVFVEQRVWVAVLAEILSRHPRTQGVFNVGTFVGTSESSKRKVNIANLAEPRNQTATLDDFREGRTNLFLATSVLEEGIDVSSCHLVICFERPKNLKSFIQRRGRARRRESKYIIFLPDSDDTARSPEKWQQLEHEMVEAYLNDLREVKQAEERELTEEDIEMFYKVEATGALLTLENALPHLHHFCSIVSSGPFKDSRPQFRFHENSSDMISAEVTLPISVDPAYRTARSDGRYVTERVAKRAAAFQAYRALHQAGLVNDNLLPSHKTDTFDEMEFQIPDHTPSLVEVSPPYDPWVPVARQQQQNPQVYHRILLKLSRAGEDPFCMLLLMPYSMPEVPDITLYWNRSTRYSIQSIPLQVTLLDQQELDMLRSITRRILFSVFYGRMAAERYDFLWLLAPCNPRDMTVNYEWLKGWNTDTETHRSACDLISSDQSVLAEWGMVNVLGDGCKYLAKAVGQGIVESSLSGKRGPQIQVLRIPRRRDFLHPENESNSENEAYTRLDWLNAADCVVDTLPSAFSTFALFVPSIIHKYEVYLRTEMLRTTILAPIGFGSEHLGLLLRALTSSSVSGTDNYQRLEFLGDCILKIIASIHLMADNLKWPESYLTGKKGKIVSNGFLARATLAAGLDKFIITTKFTGAKWSPRYAGDVVAEVPRDDKETRSSKLLADVIESLIGASYVVGGFEKAFLCVKTILPLEAWTPVPQANTLLYEAADTDTVAATNLSSLEQLVGYTFNKKVLLLEAITHASYTGPNARSSYERLEFLGDAVLDYIISKRLFAHKPDITHQRMHAIRTSMVNAAFLAFRMFETTIEQTTSINTVTMLPDTRKLALWQFMRHTSPSSVPYLDAAVEQHAAAKTDIIDAVENDERFPWHLLSLTDSPKFLSDIVESVIGAIYIDSRGSIQACESFASRLGILSSLERILNDGVDCLHPKERLGHLADTKRVQYVKLENVAGSKMYRVQIRVGDKEIGGPVEGLKRLQAETIAAWKAVRIMEGKGENVDMDMDHESEMDEWHDAEEGGGIEIEMEG</sequence>
<keyword evidence="13" id="KW-0464">Manganese</keyword>
<keyword evidence="4" id="KW-0479">Metal-binding</keyword>
<dbReference type="GO" id="GO:0046872">
    <property type="term" value="F:metal ion binding"/>
    <property type="evidence" value="ECO:0007669"/>
    <property type="project" value="UniProtKB-KW"/>
</dbReference>
<dbReference type="SMART" id="SM00490">
    <property type="entry name" value="HELICc"/>
    <property type="match status" value="1"/>
</dbReference>
<dbReference type="InterPro" id="IPR001650">
    <property type="entry name" value="Helicase_C-like"/>
</dbReference>
<dbReference type="SUPFAM" id="SSF52540">
    <property type="entry name" value="P-loop containing nucleoside triphosphate hydrolases"/>
    <property type="match status" value="1"/>
</dbReference>
<keyword evidence="12" id="KW-0051">Antiviral defense</keyword>
<dbReference type="FunFam" id="3.40.50.300:FF:001669">
    <property type="entry name" value="Dicer-like protein 1"/>
    <property type="match status" value="1"/>
</dbReference>
<dbReference type="PROSITE" id="PS51194">
    <property type="entry name" value="HELICASE_CTER"/>
    <property type="match status" value="1"/>
</dbReference>
<evidence type="ECO:0000259" key="18">
    <source>
        <dbReference type="PROSITE" id="PS51194"/>
    </source>
</evidence>
<dbReference type="Proteomes" id="UP000799770">
    <property type="component" value="Unassembled WGS sequence"/>
</dbReference>
<feature type="domain" description="RNase III" evidence="16">
    <location>
        <begin position="966"/>
        <end position="1106"/>
    </location>
</feature>
<evidence type="ECO:0000256" key="1">
    <source>
        <dbReference type="ARBA" id="ARBA00001936"/>
    </source>
</evidence>
<dbReference type="Pfam" id="PF00270">
    <property type="entry name" value="DEAD"/>
    <property type="match status" value="1"/>
</dbReference>
<dbReference type="CDD" id="cd00593">
    <property type="entry name" value="RIBOc"/>
    <property type="match status" value="2"/>
</dbReference>
<evidence type="ECO:0000256" key="15">
    <source>
        <dbReference type="PROSITE-ProRule" id="PRU00657"/>
    </source>
</evidence>
<keyword evidence="10" id="KW-0460">Magnesium</keyword>
<dbReference type="SMART" id="SM00535">
    <property type="entry name" value="RIBOc"/>
    <property type="match status" value="2"/>
</dbReference>
<dbReference type="PROSITE" id="PS00517">
    <property type="entry name" value="RNASE_3_1"/>
    <property type="match status" value="1"/>
</dbReference>
<dbReference type="GO" id="GO:0005737">
    <property type="term" value="C:cytoplasm"/>
    <property type="evidence" value="ECO:0007669"/>
    <property type="project" value="TreeGrafter"/>
</dbReference>
<organism evidence="20 21">
    <name type="scientific">Lophiotrema nucula</name>
    <dbReference type="NCBI Taxonomy" id="690887"/>
    <lineage>
        <taxon>Eukaryota</taxon>
        <taxon>Fungi</taxon>
        <taxon>Dikarya</taxon>
        <taxon>Ascomycota</taxon>
        <taxon>Pezizomycotina</taxon>
        <taxon>Dothideomycetes</taxon>
        <taxon>Pleosporomycetidae</taxon>
        <taxon>Pleosporales</taxon>
        <taxon>Lophiotremataceae</taxon>
        <taxon>Lophiotrema</taxon>
    </lineage>
</organism>
<dbReference type="GO" id="GO:0004525">
    <property type="term" value="F:ribonuclease III activity"/>
    <property type="evidence" value="ECO:0007669"/>
    <property type="project" value="InterPro"/>
</dbReference>
<keyword evidence="21" id="KW-1185">Reference proteome</keyword>
<comment type="cofactor">
    <cofactor evidence="1">
        <name>Mn(2+)</name>
        <dbReference type="ChEBI" id="CHEBI:29035"/>
    </cofactor>
</comment>
<evidence type="ECO:0000256" key="2">
    <source>
        <dbReference type="ARBA" id="ARBA00001946"/>
    </source>
</evidence>
<evidence type="ECO:0000256" key="11">
    <source>
        <dbReference type="ARBA" id="ARBA00022884"/>
    </source>
</evidence>
<keyword evidence="8" id="KW-0347">Helicase</keyword>
<evidence type="ECO:0000259" key="17">
    <source>
        <dbReference type="PROSITE" id="PS51192"/>
    </source>
</evidence>
<dbReference type="OrthoDB" id="416741at2759"/>
<dbReference type="PROSITE" id="PS50142">
    <property type="entry name" value="RNASE_3_2"/>
    <property type="match status" value="2"/>
</dbReference>
<evidence type="ECO:0000256" key="5">
    <source>
        <dbReference type="ARBA" id="ARBA00022737"/>
    </source>
</evidence>
<evidence type="ECO:0000256" key="12">
    <source>
        <dbReference type="ARBA" id="ARBA00023118"/>
    </source>
</evidence>
<keyword evidence="7" id="KW-0378">Hydrolase</keyword>
<evidence type="ECO:0000256" key="10">
    <source>
        <dbReference type="ARBA" id="ARBA00022842"/>
    </source>
</evidence>
<evidence type="ECO:0000256" key="7">
    <source>
        <dbReference type="ARBA" id="ARBA00022801"/>
    </source>
</evidence>
<dbReference type="InterPro" id="IPR000999">
    <property type="entry name" value="RNase_III_dom"/>
</dbReference>
<dbReference type="GO" id="GO:0005634">
    <property type="term" value="C:nucleus"/>
    <property type="evidence" value="ECO:0007669"/>
    <property type="project" value="TreeGrafter"/>
</dbReference>
<dbReference type="PROSITE" id="PS51192">
    <property type="entry name" value="HELICASE_ATP_BIND_1"/>
    <property type="match status" value="1"/>
</dbReference>
<evidence type="ECO:0000256" key="8">
    <source>
        <dbReference type="ARBA" id="ARBA00022806"/>
    </source>
</evidence>
<dbReference type="GO" id="GO:0030422">
    <property type="term" value="P:siRNA processing"/>
    <property type="evidence" value="ECO:0007669"/>
    <property type="project" value="TreeGrafter"/>
</dbReference>
<dbReference type="SUPFAM" id="SSF54768">
    <property type="entry name" value="dsRNA-binding domain-like"/>
    <property type="match status" value="1"/>
</dbReference>
<reference evidence="20" key="1">
    <citation type="journal article" date="2020" name="Stud. Mycol.">
        <title>101 Dothideomycetes genomes: a test case for predicting lifestyles and emergence of pathogens.</title>
        <authorList>
            <person name="Haridas S."/>
            <person name="Albert R."/>
            <person name="Binder M."/>
            <person name="Bloem J."/>
            <person name="Labutti K."/>
            <person name="Salamov A."/>
            <person name="Andreopoulos B."/>
            <person name="Baker S."/>
            <person name="Barry K."/>
            <person name="Bills G."/>
            <person name="Bluhm B."/>
            <person name="Cannon C."/>
            <person name="Castanera R."/>
            <person name="Culley D."/>
            <person name="Daum C."/>
            <person name="Ezra D."/>
            <person name="Gonzalez J."/>
            <person name="Henrissat B."/>
            <person name="Kuo A."/>
            <person name="Liang C."/>
            <person name="Lipzen A."/>
            <person name="Lutzoni F."/>
            <person name="Magnuson J."/>
            <person name="Mondo S."/>
            <person name="Nolan M."/>
            <person name="Ohm R."/>
            <person name="Pangilinan J."/>
            <person name="Park H.-J."/>
            <person name="Ramirez L."/>
            <person name="Alfaro M."/>
            <person name="Sun H."/>
            <person name="Tritt A."/>
            <person name="Yoshinaga Y."/>
            <person name="Zwiers L.-H."/>
            <person name="Turgeon B."/>
            <person name="Goodwin S."/>
            <person name="Spatafora J."/>
            <person name="Crous P."/>
            <person name="Grigoriev I."/>
        </authorList>
    </citation>
    <scope>NUCLEOTIDE SEQUENCE</scope>
    <source>
        <strain evidence="20">CBS 627.86</strain>
    </source>
</reference>
<dbReference type="PANTHER" id="PTHR14950">
    <property type="entry name" value="DICER-RELATED"/>
    <property type="match status" value="1"/>
</dbReference>
<keyword evidence="5" id="KW-0677">Repeat</keyword>
<dbReference type="EMBL" id="ML977320">
    <property type="protein sequence ID" value="KAF2116487.1"/>
    <property type="molecule type" value="Genomic_DNA"/>
</dbReference>
<dbReference type="Pfam" id="PF00271">
    <property type="entry name" value="Helicase_C"/>
    <property type="match status" value="1"/>
</dbReference>
<feature type="domain" description="RNase III" evidence="16">
    <location>
        <begin position="1147"/>
        <end position="1324"/>
    </location>
</feature>
<evidence type="ECO:0000256" key="6">
    <source>
        <dbReference type="ARBA" id="ARBA00022741"/>
    </source>
</evidence>
<evidence type="ECO:0000256" key="14">
    <source>
        <dbReference type="ARBA" id="ARBA00025403"/>
    </source>
</evidence>
<evidence type="ECO:0000313" key="20">
    <source>
        <dbReference type="EMBL" id="KAF2116487.1"/>
    </source>
</evidence>
<dbReference type="FunFam" id="1.10.1520.10:FF:000032">
    <property type="entry name" value="Dicer-like protein 2"/>
    <property type="match status" value="1"/>
</dbReference>
<evidence type="ECO:0000313" key="21">
    <source>
        <dbReference type="Proteomes" id="UP000799770"/>
    </source>
</evidence>
<comment type="function">
    <text evidence="14">Dicer-like endonuclease involved in cleaving double-stranded RNA in the RNA interference (RNAi) pathway. Produces 21 to 25 bp dsRNAs (siRNAs) which target the selective destruction of homologous RNAs leading to sequence-specific suppression of gene expression, called post-transcriptional gene silencing (PTGS). Part of a broad host defense response against viral infection and transposons.</text>
</comment>
<proteinExistence type="inferred from homology"/>
<evidence type="ECO:0000259" key="16">
    <source>
        <dbReference type="PROSITE" id="PS50142"/>
    </source>
</evidence>
<dbReference type="InterPro" id="IPR036389">
    <property type="entry name" value="RNase_III_sf"/>
</dbReference>
<dbReference type="InterPro" id="IPR027417">
    <property type="entry name" value="P-loop_NTPase"/>
</dbReference>